<accession>A0A811VFY5</accession>
<evidence type="ECO:0000313" key="1">
    <source>
        <dbReference type="EMBL" id="CAD7013961.1"/>
    </source>
</evidence>
<proteinExistence type="predicted"/>
<dbReference type="Proteomes" id="UP000606786">
    <property type="component" value="Unassembled WGS sequence"/>
</dbReference>
<dbReference type="EMBL" id="CAJHJT010000056">
    <property type="protein sequence ID" value="CAD7013961.1"/>
    <property type="molecule type" value="Genomic_DNA"/>
</dbReference>
<sequence length="142" mass="16033">MTVEIEEKICLNLGPKGSDDSGGAATCMPTKVSLSWLWAAKLLLYDKPWLDHNHADLYVKSFLPRRMSTGWGEVCRHRLQTQHTEQSQNIGYAAAAPTTTTMSYKDNKQLALRKVTTIVIKPFQKTTILRLMGAVNNQKQQR</sequence>
<keyword evidence="2" id="KW-1185">Reference proteome</keyword>
<organism evidence="1 2">
    <name type="scientific">Ceratitis capitata</name>
    <name type="common">Mediterranean fruit fly</name>
    <name type="synonym">Tephritis capitata</name>
    <dbReference type="NCBI Taxonomy" id="7213"/>
    <lineage>
        <taxon>Eukaryota</taxon>
        <taxon>Metazoa</taxon>
        <taxon>Ecdysozoa</taxon>
        <taxon>Arthropoda</taxon>
        <taxon>Hexapoda</taxon>
        <taxon>Insecta</taxon>
        <taxon>Pterygota</taxon>
        <taxon>Neoptera</taxon>
        <taxon>Endopterygota</taxon>
        <taxon>Diptera</taxon>
        <taxon>Brachycera</taxon>
        <taxon>Muscomorpha</taxon>
        <taxon>Tephritoidea</taxon>
        <taxon>Tephritidae</taxon>
        <taxon>Ceratitis</taxon>
        <taxon>Ceratitis</taxon>
    </lineage>
</organism>
<evidence type="ECO:0000313" key="2">
    <source>
        <dbReference type="Proteomes" id="UP000606786"/>
    </source>
</evidence>
<comment type="caution">
    <text evidence="1">The sequence shown here is derived from an EMBL/GenBank/DDBJ whole genome shotgun (WGS) entry which is preliminary data.</text>
</comment>
<reference evidence="1" key="1">
    <citation type="submission" date="2020-11" db="EMBL/GenBank/DDBJ databases">
        <authorList>
            <person name="Whitehead M."/>
        </authorList>
    </citation>
    <scope>NUCLEOTIDE SEQUENCE</scope>
    <source>
        <strain evidence="1">EGII</strain>
    </source>
</reference>
<name>A0A811VFY5_CERCA</name>
<dbReference type="AlphaFoldDB" id="A0A811VFY5"/>
<gene>
    <name evidence="1" type="ORF">CCAP1982_LOCUS21970</name>
</gene>
<protein>
    <submittedName>
        <fullName evidence="1">(Mediterranean fruit fly) hypothetical protein</fullName>
    </submittedName>
</protein>